<feature type="transmembrane region" description="Helical" evidence="5">
    <location>
        <begin position="73"/>
        <end position="93"/>
    </location>
</feature>
<feature type="transmembrane region" description="Helical" evidence="5">
    <location>
        <begin position="147"/>
        <end position="164"/>
    </location>
</feature>
<dbReference type="EMBL" id="JBAFUR010000002">
    <property type="protein sequence ID" value="MFG1252437.1"/>
    <property type="molecule type" value="Genomic_DNA"/>
</dbReference>
<evidence type="ECO:0000313" key="8">
    <source>
        <dbReference type="Proteomes" id="UP001604043"/>
    </source>
</evidence>
<evidence type="ECO:0000256" key="4">
    <source>
        <dbReference type="ARBA" id="ARBA00023136"/>
    </source>
</evidence>
<evidence type="ECO:0000256" key="3">
    <source>
        <dbReference type="ARBA" id="ARBA00022989"/>
    </source>
</evidence>
<feature type="domain" description="Cation efflux protein transmembrane" evidence="6">
    <location>
        <begin position="16"/>
        <end position="188"/>
    </location>
</feature>
<feature type="transmembrane region" description="Helical" evidence="5">
    <location>
        <begin position="49"/>
        <end position="66"/>
    </location>
</feature>
<comment type="caution">
    <text evidence="7">The sequence shown here is derived from an EMBL/GenBank/DDBJ whole genome shotgun (WGS) entry which is preliminary data.</text>
</comment>
<reference evidence="7 8" key="1">
    <citation type="submission" date="2024-02" db="EMBL/GenBank/DDBJ databases">
        <title>Expansion and revision of Xanthobacter and proposal of Roseixanthobacter gen. nov.</title>
        <authorList>
            <person name="Soltysiak M.P.M."/>
            <person name="Jalihal A."/>
            <person name="Ory A."/>
            <person name="Chrisophersen C."/>
            <person name="Lee A.D."/>
            <person name="Boulton J."/>
            <person name="Springer M."/>
        </authorList>
    </citation>
    <scope>NUCLEOTIDE SEQUENCE [LARGE SCALE GENOMIC DNA]</scope>
    <source>
        <strain evidence="7 8">CB5</strain>
    </source>
</reference>
<evidence type="ECO:0000259" key="6">
    <source>
        <dbReference type="Pfam" id="PF01545"/>
    </source>
</evidence>
<evidence type="ECO:0000256" key="5">
    <source>
        <dbReference type="SAM" id="Phobius"/>
    </source>
</evidence>
<evidence type="ECO:0000313" key="7">
    <source>
        <dbReference type="EMBL" id="MFG1252437.1"/>
    </source>
</evidence>
<sequence>MTEGQVADHAGLRRTVLVVALANLAYFGVEFAVALAIGSVSLFADSVDFLEDASVNLLIFVALAWSARARAKVGMALALILLIPGLATVWTAWDKFLDPVAPQPLALSLTGLGALGVNLSCAFLLARYRHHRGSLTKAAFLSARNDAFANVAIIAAGAVTAFLWRSAWPDLIVGLAIAALNLDAAREVWEAAREEHRAEP</sequence>
<name>A0ABW6ZGM3_9HYPH</name>
<dbReference type="Pfam" id="PF01545">
    <property type="entry name" value="Cation_efflux"/>
    <property type="match status" value="1"/>
</dbReference>
<evidence type="ECO:0000256" key="2">
    <source>
        <dbReference type="ARBA" id="ARBA00022692"/>
    </source>
</evidence>
<dbReference type="Gene3D" id="1.20.1510.10">
    <property type="entry name" value="Cation efflux protein transmembrane domain"/>
    <property type="match status" value="1"/>
</dbReference>
<dbReference type="Proteomes" id="UP001604043">
    <property type="component" value="Unassembled WGS sequence"/>
</dbReference>
<gene>
    <name evidence="7" type="ORF">V5F30_09510</name>
</gene>
<dbReference type="InterPro" id="IPR027469">
    <property type="entry name" value="Cation_efflux_TMD_sf"/>
</dbReference>
<dbReference type="InterPro" id="IPR058533">
    <property type="entry name" value="Cation_efflux_TM"/>
</dbReference>
<keyword evidence="2 5" id="KW-0812">Transmembrane</keyword>
<comment type="subcellular location">
    <subcellularLocation>
        <location evidence="1">Membrane</location>
        <topology evidence="1">Multi-pass membrane protein</topology>
    </subcellularLocation>
</comment>
<protein>
    <submittedName>
        <fullName evidence="7">Cation transporter</fullName>
    </submittedName>
</protein>
<feature type="transmembrane region" description="Helical" evidence="5">
    <location>
        <begin position="16"/>
        <end position="43"/>
    </location>
</feature>
<keyword evidence="8" id="KW-1185">Reference proteome</keyword>
<feature type="transmembrane region" description="Helical" evidence="5">
    <location>
        <begin position="105"/>
        <end position="126"/>
    </location>
</feature>
<proteinExistence type="predicted"/>
<keyword evidence="4 5" id="KW-0472">Membrane</keyword>
<evidence type="ECO:0000256" key="1">
    <source>
        <dbReference type="ARBA" id="ARBA00004141"/>
    </source>
</evidence>
<dbReference type="RefSeq" id="WP_394008136.1">
    <property type="nucleotide sequence ID" value="NZ_JBAFUR010000002.1"/>
</dbReference>
<keyword evidence="3 5" id="KW-1133">Transmembrane helix</keyword>
<dbReference type="SUPFAM" id="SSF161111">
    <property type="entry name" value="Cation efflux protein transmembrane domain-like"/>
    <property type="match status" value="1"/>
</dbReference>
<accession>A0ABW6ZGM3</accession>
<organism evidence="7 8">
    <name type="scientific">Xanthobacter aminoxidans</name>
    <dbReference type="NCBI Taxonomy" id="186280"/>
    <lineage>
        <taxon>Bacteria</taxon>
        <taxon>Pseudomonadati</taxon>
        <taxon>Pseudomonadota</taxon>
        <taxon>Alphaproteobacteria</taxon>
        <taxon>Hyphomicrobiales</taxon>
        <taxon>Xanthobacteraceae</taxon>
        <taxon>Xanthobacter</taxon>
    </lineage>
</organism>